<dbReference type="EMBL" id="CAEZTG010000213">
    <property type="protein sequence ID" value="CAB4579924.1"/>
    <property type="molecule type" value="Genomic_DNA"/>
</dbReference>
<evidence type="ECO:0000313" key="1">
    <source>
        <dbReference type="EMBL" id="CAB4574698.1"/>
    </source>
</evidence>
<gene>
    <name evidence="2" type="ORF">UFOPK1603_01696</name>
    <name evidence="1" type="ORF">UFOPK1711_00735</name>
    <name evidence="3" type="ORF">UFOPK2143_00104</name>
</gene>
<evidence type="ECO:0000313" key="2">
    <source>
        <dbReference type="EMBL" id="CAB4579924.1"/>
    </source>
</evidence>
<dbReference type="EMBL" id="CAEZTR010000033">
    <property type="protein sequence ID" value="CAB4574698.1"/>
    <property type="molecule type" value="Genomic_DNA"/>
</dbReference>
<sequence>MPETISSAREQLTTHVARFRAEGIDAEPVVFGDHRQAEAVLLPYATFELLLDVAEDIAIAERIRERLAADTGNRTSLAEVASELGIDLESL</sequence>
<reference evidence="3" key="1">
    <citation type="submission" date="2020-05" db="EMBL/GenBank/DDBJ databases">
        <authorList>
            <person name="Chiriac C."/>
            <person name="Salcher M."/>
            <person name="Ghai R."/>
            <person name="Kavagutti S V."/>
        </authorList>
    </citation>
    <scope>NUCLEOTIDE SEQUENCE</scope>
</reference>
<dbReference type="EMBL" id="CAEZVV010000003">
    <property type="protein sequence ID" value="CAB4634082.1"/>
    <property type="molecule type" value="Genomic_DNA"/>
</dbReference>
<proteinExistence type="predicted"/>
<accession>A0A6J6JAJ9</accession>
<protein>
    <submittedName>
        <fullName evidence="3">Unannotated protein</fullName>
    </submittedName>
</protein>
<evidence type="ECO:0000313" key="3">
    <source>
        <dbReference type="EMBL" id="CAB4634082.1"/>
    </source>
</evidence>
<name>A0A6J6JAJ9_9ZZZZ</name>
<dbReference type="AlphaFoldDB" id="A0A6J6JAJ9"/>
<organism evidence="3">
    <name type="scientific">freshwater metagenome</name>
    <dbReference type="NCBI Taxonomy" id="449393"/>
    <lineage>
        <taxon>unclassified sequences</taxon>
        <taxon>metagenomes</taxon>
        <taxon>ecological metagenomes</taxon>
    </lineage>
</organism>